<dbReference type="AlphaFoldDB" id="A0A1A8TWW7"/>
<dbReference type="GO" id="GO:0003677">
    <property type="term" value="F:DNA binding"/>
    <property type="evidence" value="ECO:0007669"/>
    <property type="project" value="InterPro"/>
</dbReference>
<accession>A0A1A8TWW7</accession>
<name>A0A1A8TWW7_9GAMM</name>
<protein>
    <recommendedName>
        <fullName evidence="3">Transposase</fullName>
    </recommendedName>
</protein>
<evidence type="ECO:0000313" key="2">
    <source>
        <dbReference type="Proteomes" id="UP000092544"/>
    </source>
</evidence>
<sequence length="94" mass="10539">MTKPYTRRSSSEWQQIIDGQAESGLSAPQYCEQHQVSYASFSKWRQHFSGTKASPDSSHSDFIDLSQVPTLSGTGRWNITLCLGDGVELRLSRD</sequence>
<evidence type="ECO:0000313" key="1">
    <source>
        <dbReference type="EMBL" id="SBS38104.1"/>
    </source>
</evidence>
<dbReference type="STRING" id="1792290.MSP8886_04391"/>
<dbReference type="NCBIfam" id="NF047593">
    <property type="entry name" value="IS66_ISAeme5_TnpA"/>
    <property type="match status" value="1"/>
</dbReference>
<proteinExistence type="predicted"/>
<dbReference type="Proteomes" id="UP000092544">
    <property type="component" value="Unassembled WGS sequence"/>
</dbReference>
<dbReference type="OrthoDB" id="5769209at2"/>
<organism evidence="1 2">
    <name type="scientific">Marinomonas spartinae</name>
    <dbReference type="NCBI Taxonomy" id="1792290"/>
    <lineage>
        <taxon>Bacteria</taxon>
        <taxon>Pseudomonadati</taxon>
        <taxon>Pseudomonadota</taxon>
        <taxon>Gammaproteobacteria</taxon>
        <taxon>Oceanospirillales</taxon>
        <taxon>Oceanospirillaceae</taxon>
        <taxon>Marinomonas</taxon>
    </lineage>
</organism>
<dbReference type="GO" id="GO:0006313">
    <property type="term" value="P:DNA transposition"/>
    <property type="evidence" value="ECO:0007669"/>
    <property type="project" value="InterPro"/>
</dbReference>
<dbReference type="GO" id="GO:0004803">
    <property type="term" value="F:transposase activity"/>
    <property type="evidence" value="ECO:0007669"/>
    <property type="project" value="InterPro"/>
</dbReference>
<gene>
    <name evidence="1" type="ORF">MSP8886_04391</name>
</gene>
<keyword evidence="2" id="KW-1185">Reference proteome</keyword>
<dbReference type="RefSeq" id="WP_067021192.1">
    <property type="nucleotide sequence ID" value="NZ_FLOB01000029.1"/>
</dbReference>
<dbReference type="InterPro" id="IPR002514">
    <property type="entry name" value="Transposase_8"/>
</dbReference>
<evidence type="ECO:0008006" key="3">
    <source>
        <dbReference type="Google" id="ProtNLM"/>
    </source>
</evidence>
<dbReference type="Pfam" id="PF01527">
    <property type="entry name" value="HTH_Tnp_1"/>
    <property type="match status" value="1"/>
</dbReference>
<dbReference type="EMBL" id="FLOB01000029">
    <property type="protein sequence ID" value="SBS38104.1"/>
    <property type="molecule type" value="Genomic_DNA"/>
</dbReference>
<reference evidence="1 2" key="1">
    <citation type="submission" date="2016-06" db="EMBL/GenBank/DDBJ databases">
        <authorList>
            <person name="Kjaerup R.B."/>
            <person name="Dalgaard T.S."/>
            <person name="Juul-Madsen H.R."/>
        </authorList>
    </citation>
    <scope>NUCLEOTIDE SEQUENCE [LARGE SCALE GENOMIC DNA]</scope>
    <source>
        <strain evidence="1 2">CECT 8886</strain>
    </source>
</reference>